<organism evidence="2 3">
    <name type="scientific">Phytophthora megakarya</name>
    <dbReference type="NCBI Taxonomy" id="4795"/>
    <lineage>
        <taxon>Eukaryota</taxon>
        <taxon>Sar</taxon>
        <taxon>Stramenopiles</taxon>
        <taxon>Oomycota</taxon>
        <taxon>Peronosporomycetes</taxon>
        <taxon>Peronosporales</taxon>
        <taxon>Peronosporaceae</taxon>
        <taxon>Phytophthora</taxon>
    </lineage>
</organism>
<evidence type="ECO:0000313" key="3">
    <source>
        <dbReference type="Proteomes" id="UP000198211"/>
    </source>
</evidence>
<dbReference type="EMBL" id="NBNE01001332">
    <property type="protein sequence ID" value="OWZ14473.1"/>
    <property type="molecule type" value="Genomic_DNA"/>
</dbReference>
<accession>A0A225W9P9</accession>
<dbReference type="AlphaFoldDB" id="A0A225W9P9"/>
<feature type="chain" id="PRO_5013393508" evidence="1">
    <location>
        <begin position="21"/>
        <end position="151"/>
    </location>
</feature>
<name>A0A225W9P9_9STRA</name>
<proteinExistence type="predicted"/>
<keyword evidence="1" id="KW-0732">Signal</keyword>
<gene>
    <name evidence="2" type="ORF">PHMEG_00012056</name>
</gene>
<reference evidence="3" key="1">
    <citation type="submission" date="2017-03" db="EMBL/GenBank/DDBJ databases">
        <title>Phytopthora megakarya and P. palmivora, two closely related causual agents of cacao black pod achieved similar genome size and gene model numbers by different mechanisms.</title>
        <authorList>
            <person name="Ali S."/>
            <person name="Shao J."/>
            <person name="Larry D.J."/>
            <person name="Kronmiller B."/>
            <person name="Shen D."/>
            <person name="Strem M.D."/>
            <person name="Melnick R.L."/>
            <person name="Guiltinan M.J."/>
            <person name="Tyler B.M."/>
            <person name="Meinhardt L.W."/>
            <person name="Bailey B.A."/>
        </authorList>
    </citation>
    <scope>NUCLEOTIDE SEQUENCE [LARGE SCALE GENOMIC DNA]</scope>
    <source>
        <strain evidence="3">zdho120</strain>
    </source>
</reference>
<comment type="caution">
    <text evidence="2">The sequence shown here is derived from an EMBL/GenBank/DDBJ whole genome shotgun (WGS) entry which is preliminary data.</text>
</comment>
<dbReference type="OrthoDB" id="122541at2759"/>
<evidence type="ECO:0000256" key="1">
    <source>
        <dbReference type="SAM" id="SignalP"/>
    </source>
</evidence>
<keyword evidence="3" id="KW-1185">Reference proteome</keyword>
<protein>
    <submittedName>
        <fullName evidence="2">Uncharacterized protein</fullName>
    </submittedName>
</protein>
<sequence>MIVFYQFFFLISMFISICHGWKVRIYSGGKSTDPSKKFSFSTAQRCFSLSSCWDNKSRAADWSGIPSDARIVFYASSECQGRYAIGEAKSSGEIDFVPAHLSGDVSSFMVWQSGMYATAGFKDLCFEKTTVNSLTELRNTTGSSEYILSPA</sequence>
<dbReference type="Proteomes" id="UP000198211">
    <property type="component" value="Unassembled WGS sequence"/>
</dbReference>
<feature type="signal peptide" evidence="1">
    <location>
        <begin position="1"/>
        <end position="20"/>
    </location>
</feature>
<evidence type="ECO:0000313" key="2">
    <source>
        <dbReference type="EMBL" id="OWZ14473.1"/>
    </source>
</evidence>